<feature type="domain" description="DUF6273" evidence="1">
    <location>
        <begin position="210"/>
        <end position="343"/>
    </location>
</feature>
<name>A0A8S5UF49_9CAUD</name>
<protein>
    <recommendedName>
        <fullName evidence="1">DUF6273 domain-containing protein</fullName>
    </recommendedName>
</protein>
<accession>A0A8S5UF49</accession>
<evidence type="ECO:0000313" key="2">
    <source>
        <dbReference type="EMBL" id="DAF93096.1"/>
    </source>
</evidence>
<reference evidence="2" key="1">
    <citation type="journal article" date="2021" name="Proc. Natl. Acad. Sci. U.S.A.">
        <title>A Catalog of Tens of Thousands of Viruses from Human Metagenomes Reveals Hidden Associations with Chronic Diseases.</title>
        <authorList>
            <person name="Tisza M.J."/>
            <person name="Buck C.B."/>
        </authorList>
    </citation>
    <scope>NUCLEOTIDE SEQUENCE</scope>
    <source>
        <strain evidence="2">CtcyQ27</strain>
    </source>
</reference>
<sequence length="359" mass="40273">MSVLIKRIDSSSGGGSSKGYPPGNVTNVTIKGGNKKVTIKWTDPDDVVIGDKTLSTWQSTTLVRKKGSIPTSIKDGDIVLETTEKNKYKNTEYTDNNLEIDTYYYRFFVCNTDKIYNNDSGMIYSAAVVEFDPILKNNTWEQIAAASESGIASSIWNIGDEIDITLSGTYNETITLQIWDFNHFDKSDGSGKAGIVFGMKNLMKEENCLEYPYWSSCTMRTTYIPKIISSMPIDLQNVLKKVNTYANENYTYVGKVEKGTLSKDKVFIPGSIEVFGKWSSEQYNTEAGQTQFPIFTDKNSRIKKRSGVNNDWFLRSTEENETNIVIFVDYDGNMFYNGAGYVHGYNADVSGGVCFCFNV</sequence>
<proteinExistence type="predicted"/>
<dbReference type="Pfam" id="PF19789">
    <property type="entry name" value="DUF6273"/>
    <property type="match status" value="1"/>
</dbReference>
<dbReference type="InterPro" id="IPR046240">
    <property type="entry name" value="DUF6273"/>
</dbReference>
<organism evidence="2">
    <name type="scientific">Myoviridae sp. ctcyQ27</name>
    <dbReference type="NCBI Taxonomy" id="2825139"/>
    <lineage>
        <taxon>Viruses</taxon>
        <taxon>Duplodnaviria</taxon>
        <taxon>Heunggongvirae</taxon>
        <taxon>Uroviricota</taxon>
        <taxon>Caudoviricetes</taxon>
    </lineage>
</organism>
<evidence type="ECO:0000259" key="1">
    <source>
        <dbReference type="Pfam" id="PF19789"/>
    </source>
</evidence>
<dbReference type="EMBL" id="BK016080">
    <property type="protein sequence ID" value="DAF93096.1"/>
    <property type="molecule type" value="Genomic_DNA"/>
</dbReference>